<name>A0ABM9ZSF3_9BACT</name>
<organism evidence="9 10">
    <name type="scientific">Pyramidobacter piscolens W5455</name>
    <dbReference type="NCBI Taxonomy" id="352165"/>
    <lineage>
        <taxon>Bacteria</taxon>
        <taxon>Thermotogati</taxon>
        <taxon>Synergistota</taxon>
        <taxon>Synergistia</taxon>
        <taxon>Synergistales</taxon>
        <taxon>Dethiosulfovibrionaceae</taxon>
        <taxon>Pyramidobacter</taxon>
    </lineage>
</organism>
<dbReference type="InterPro" id="IPR017850">
    <property type="entry name" value="Alkaline_phosphatase_core_sf"/>
</dbReference>
<dbReference type="SUPFAM" id="SSF53649">
    <property type="entry name" value="Alkaline phosphatase-like"/>
    <property type="match status" value="1"/>
</dbReference>
<dbReference type="InterPro" id="IPR058130">
    <property type="entry name" value="PEA_transf_C"/>
</dbReference>
<evidence type="ECO:0000313" key="10">
    <source>
        <dbReference type="Proteomes" id="UP000006462"/>
    </source>
</evidence>
<reference evidence="9 10" key="1">
    <citation type="submission" date="2009-12" db="EMBL/GenBank/DDBJ databases">
        <authorList>
            <person name="Shrivastava S."/>
            <person name="Madupu R."/>
            <person name="Durkin A.S."/>
            <person name="Torralba M."/>
            <person name="Methe B."/>
            <person name="Sutton G.G."/>
            <person name="Strausberg R.L."/>
            <person name="Nelson K.E."/>
        </authorList>
    </citation>
    <scope>NUCLEOTIDE SEQUENCE [LARGE SCALE GENOMIC DNA]</scope>
    <source>
        <strain evidence="9 10">W5455</strain>
    </source>
</reference>
<keyword evidence="9" id="KW-0378">Hydrolase</keyword>
<keyword evidence="2" id="KW-1003">Cell membrane</keyword>
<proteinExistence type="predicted"/>
<keyword evidence="3" id="KW-0808">Transferase</keyword>
<gene>
    <name evidence="9" type="ORF">HMPREF7215_2606</name>
</gene>
<dbReference type="InterPro" id="IPR040423">
    <property type="entry name" value="PEA_transferase"/>
</dbReference>
<evidence type="ECO:0000256" key="2">
    <source>
        <dbReference type="ARBA" id="ARBA00022475"/>
    </source>
</evidence>
<feature type="transmembrane region" description="Helical" evidence="7">
    <location>
        <begin position="57"/>
        <end position="77"/>
    </location>
</feature>
<evidence type="ECO:0000256" key="6">
    <source>
        <dbReference type="ARBA" id="ARBA00023136"/>
    </source>
</evidence>
<evidence type="ECO:0000313" key="9">
    <source>
        <dbReference type="EMBL" id="EFB89791.1"/>
    </source>
</evidence>
<evidence type="ECO:0000256" key="7">
    <source>
        <dbReference type="SAM" id="Phobius"/>
    </source>
</evidence>
<dbReference type="EC" id="3.1.6.-" evidence="9"/>
<dbReference type="PANTHER" id="PTHR30443">
    <property type="entry name" value="INNER MEMBRANE PROTEIN"/>
    <property type="match status" value="1"/>
</dbReference>
<dbReference type="PANTHER" id="PTHR30443:SF2">
    <property type="entry name" value="PHOSPHOETHANOLAMINE TRANSFERASE EPTC"/>
    <property type="match status" value="1"/>
</dbReference>
<keyword evidence="6 7" id="KW-0472">Membrane</keyword>
<evidence type="ECO:0000256" key="1">
    <source>
        <dbReference type="ARBA" id="ARBA00004651"/>
    </source>
</evidence>
<evidence type="ECO:0000256" key="3">
    <source>
        <dbReference type="ARBA" id="ARBA00022679"/>
    </source>
</evidence>
<sequence length="491" mass="55761">MIKLSAGAVLLLAALQYGIYISYILRFGGRPSASAVMTVLGTHTAEVQGFLLDQFGLRYMVLAVGIAIMSWAVPCFISERIVSSRRRKYAAFLLVLSLGLALAYRYKAESYSNLFFDFRSGVRQYRLAVKSMSLRRADRSHEAGTLHTVKRGTGEVCLVVVGESANRTHMACYGYDRPTTPWLSDDSRAICLERSYSCMTHTEPAVTMALSRLNNYAPGLNERTAMMPMIADSLSLIDFLRSVGVKTYWLSGQERIGNYNNFLTGKLAVCADKMKFLCDEPIVSGSGHFDGELAGYLQEILQQASLQENLVIFLHLQGSHWVYLHNVPTDWPWLQEKAGIAEELHDVWNAYDRTIFYTDSVLRAFIQELEKCKFTVSSMIYFSDHGEKVPGGHNFDNFVPDMAKIPVVFWGSNGYQRRYPETVAQIRKNRKNIFTSDLMFEFILGVNHVTFDGLEYKRQFTSPLYHIDADNARFWQGRMLKDMIPDLREPS</sequence>
<keyword evidence="5 7" id="KW-1133">Transmembrane helix</keyword>
<keyword evidence="4 7" id="KW-0812">Transmembrane</keyword>
<comment type="subcellular location">
    <subcellularLocation>
        <location evidence="1">Cell membrane</location>
        <topology evidence="1">Multi-pass membrane protein</topology>
    </subcellularLocation>
</comment>
<accession>A0ABM9ZSF3</accession>
<dbReference type="GO" id="GO:0016787">
    <property type="term" value="F:hydrolase activity"/>
    <property type="evidence" value="ECO:0007669"/>
    <property type="project" value="UniProtKB-KW"/>
</dbReference>
<evidence type="ECO:0000259" key="8">
    <source>
        <dbReference type="Pfam" id="PF00884"/>
    </source>
</evidence>
<feature type="domain" description="Sulfatase N-terminal" evidence="8">
    <location>
        <begin position="158"/>
        <end position="432"/>
    </location>
</feature>
<protein>
    <submittedName>
        <fullName evidence="9">Arylsulfatase</fullName>
        <ecNumber evidence="9">3.1.6.-</ecNumber>
    </submittedName>
</protein>
<evidence type="ECO:0000256" key="4">
    <source>
        <dbReference type="ARBA" id="ARBA00022692"/>
    </source>
</evidence>
<dbReference type="Gene3D" id="3.40.720.10">
    <property type="entry name" value="Alkaline Phosphatase, subunit A"/>
    <property type="match status" value="1"/>
</dbReference>
<dbReference type="CDD" id="cd16017">
    <property type="entry name" value="LptA"/>
    <property type="match status" value="1"/>
</dbReference>
<keyword evidence="10" id="KW-1185">Reference proteome</keyword>
<comment type="caution">
    <text evidence="9">The sequence shown here is derived from an EMBL/GenBank/DDBJ whole genome shotgun (WGS) entry which is preliminary data.</text>
</comment>
<feature type="transmembrane region" description="Helical" evidence="7">
    <location>
        <begin position="89"/>
        <end position="106"/>
    </location>
</feature>
<evidence type="ECO:0000256" key="5">
    <source>
        <dbReference type="ARBA" id="ARBA00022989"/>
    </source>
</evidence>
<dbReference type="Proteomes" id="UP000006462">
    <property type="component" value="Unassembled WGS sequence"/>
</dbReference>
<dbReference type="EMBL" id="ADFP01000121">
    <property type="protein sequence ID" value="EFB89791.1"/>
    <property type="molecule type" value="Genomic_DNA"/>
</dbReference>
<dbReference type="InterPro" id="IPR000917">
    <property type="entry name" value="Sulfatase_N"/>
</dbReference>
<dbReference type="Pfam" id="PF00884">
    <property type="entry name" value="Sulfatase"/>
    <property type="match status" value="1"/>
</dbReference>